<organism evidence="1">
    <name type="scientific">viral metagenome</name>
    <dbReference type="NCBI Taxonomy" id="1070528"/>
    <lineage>
        <taxon>unclassified sequences</taxon>
        <taxon>metagenomes</taxon>
        <taxon>organismal metagenomes</taxon>
    </lineage>
</organism>
<dbReference type="EMBL" id="MN739831">
    <property type="protein sequence ID" value="QHT73762.1"/>
    <property type="molecule type" value="Genomic_DNA"/>
</dbReference>
<sequence>MKFIVSFTTSPTRINKCEIMLQSILNQTRKADLIILNIPKIFQRTGEEYNIPKNFSDKITINIIDRDFGPATKIIPTIKYLNDNQYNINDTCIIYLDDDIKYMNRMIESYEKTILNNDNTVWGAIGFDFIDNKIKHKIKHNSKCSIIEGYAGVCVKLSIFENDFFEYIEKYINDIDCRLSDDVILSNYYHKKNIKINIISIPKYYSIDEMLIRGAILDYGNGEDALHNGANGLVESNFNRYNKVIDILNNNNDYYIKINNKINNNVNNNVIKFSLNKRFLNIISKKI</sequence>
<name>A0A6C0GZQ7_9ZZZZ</name>
<proteinExistence type="predicted"/>
<evidence type="ECO:0008006" key="2">
    <source>
        <dbReference type="Google" id="ProtNLM"/>
    </source>
</evidence>
<protein>
    <recommendedName>
        <fullName evidence="2">Glycosyltransferase 2-like domain-containing protein</fullName>
    </recommendedName>
</protein>
<evidence type="ECO:0000313" key="1">
    <source>
        <dbReference type="EMBL" id="QHT73762.1"/>
    </source>
</evidence>
<dbReference type="AlphaFoldDB" id="A0A6C0GZQ7"/>
<accession>A0A6C0GZQ7</accession>
<reference evidence="1" key="1">
    <citation type="journal article" date="2020" name="Nature">
        <title>Giant virus diversity and host interactions through global metagenomics.</title>
        <authorList>
            <person name="Schulz F."/>
            <person name="Roux S."/>
            <person name="Paez-Espino D."/>
            <person name="Jungbluth S."/>
            <person name="Walsh D.A."/>
            <person name="Denef V.J."/>
            <person name="McMahon K.D."/>
            <person name="Konstantinidis K.T."/>
            <person name="Eloe-Fadrosh E.A."/>
            <person name="Kyrpides N.C."/>
            <person name="Woyke T."/>
        </authorList>
    </citation>
    <scope>NUCLEOTIDE SEQUENCE</scope>
    <source>
        <strain evidence="1">GVMAG-M-3300023179-4</strain>
    </source>
</reference>